<reference evidence="2 3" key="1">
    <citation type="journal article" date="2024" name="Genome Biol. Evol.">
        <title>Chromosome-level genome assembly of the viviparous eelpout Zoarces viviparus.</title>
        <authorList>
            <person name="Fuhrmann N."/>
            <person name="Brasseur M.V."/>
            <person name="Bakowski C.E."/>
            <person name="Podsiadlowski L."/>
            <person name="Prost S."/>
            <person name="Krehenwinkel H."/>
            <person name="Mayer C."/>
        </authorList>
    </citation>
    <scope>NUCLEOTIDE SEQUENCE [LARGE SCALE GENOMIC DNA]</scope>
    <source>
        <strain evidence="2">NO-MEL_2022_Ind0_liver</strain>
    </source>
</reference>
<proteinExistence type="predicted"/>
<evidence type="ECO:0000313" key="2">
    <source>
        <dbReference type="EMBL" id="KAK9514797.1"/>
    </source>
</evidence>
<dbReference type="AlphaFoldDB" id="A0AAW1DYJ3"/>
<evidence type="ECO:0000256" key="1">
    <source>
        <dbReference type="SAM" id="MobiDB-lite"/>
    </source>
</evidence>
<protein>
    <submittedName>
        <fullName evidence="2">Uncharacterized protein</fullName>
    </submittedName>
</protein>
<keyword evidence="3" id="KW-1185">Reference proteome</keyword>
<name>A0AAW1DYJ3_ZOAVI</name>
<accession>A0AAW1DYJ3</accession>
<evidence type="ECO:0000313" key="3">
    <source>
        <dbReference type="Proteomes" id="UP001488805"/>
    </source>
</evidence>
<gene>
    <name evidence="2" type="ORF">VZT92_025485</name>
</gene>
<comment type="caution">
    <text evidence="2">The sequence shown here is derived from an EMBL/GenBank/DDBJ whole genome shotgun (WGS) entry which is preliminary data.</text>
</comment>
<dbReference type="Proteomes" id="UP001488805">
    <property type="component" value="Unassembled WGS sequence"/>
</dbReference>
<feature type="region of interest" description="Disordered" evidence="1">
    <location>
        <begin position="118"/>
        <end position="150"/>
    </location>
</feature>
<sequence length="150" mass="16294">MIKIFSTEKLRTLRLFTSRQPCMWISCWIRVYRAQVRPVQTSGSLTGPDPESGLAGTYVAAPYGRMLCAMLASLALPTCEWPDASQPNPLHLMGPSGSGCHGDGWLVAAAWRRQGRRVGGGDGSLVRESNKSDRSQRSPSELAGNLAFDV</sequence>
<dbReference type="EMBL" id="JBCEZU010000586">
    <property type="protein sequence ID" value="KAK9514797.1"/>
    <property type="molecule type" value="Genomic_DNA"/>
</dbReference>
<organism evidence="2 3">
    <name type="scientific">Zoarces viviparus</name>
    <name type="common">Viviparous eelpout</name>
    <name type="synonym">Blennius viviparus</name>
    <dbReference type="NCBI Taxonomy" id="48416"/>
    <lineage>
        <taxon>Eukaryota</taxon>
        <taxon>Metazoa</taxon>
        <taxon>Chordata</taxon>
        <taxon>Craniata</taxon>
        <taxon>Vertebrata</taxon>
        <taxon>Euteleostomi</taxon>
        <taxon>Actinopterygii</taxon>
        <taxon>Neopterygii</taxon>
        <taxon>Teleostei</taxon>
        <taxon>Neoteleostei</taxon>
        <taxon>Acanthomorphata</taxon>
        <taxon>Eupercaria</taxon>
        <taxon>Perciformes</taxon>
        <taxon>Cottioidei</taxon>
        <taxon>Zoarcales</taxon>
        <taxon>Zoarcidae</taxon>
        <taxon>Zoarcinae</taxon>
        <taxon>Zoarces</taxon>
    </lineage>
</organism>